<sequence length="260" mass="25471">MSAQTPPLLLTKRLTAFLAANLSPTLHAALLTTPSGKLLAHASTPSVPLAPAPAPGSGTTATTNSNTSTTATAASPTTTTTTQSASPVALLRTQATVAASLYALHAAAAPALAPALPESATPTSLSSSSAEPDAAARPAKPLAITVQLSHGVLLIRRLKCGLLFVCIGPLPEDATGAAAAATTGPHADGGGSGLTPASPDDRDSVLSAGAATTVSVASSVAGSVGGAAVVAMRRQAEELARWLDDKLGSLRVPEEGVGVE</sequence>
<dbReference type="AlphaFoldDB" id="A0A3M9YLW3"/>
<evidence type="ECO:0000256" key="1">
    <source>
        <dbReference type="SAM" id="MobiDB-lite"/>
    </source>
</evidence>
<accession>A0A3M9YLW3</accession>
<organism evidence="2 3">
    <name type="scientific">Verticillium nonalfalfae</name>
    <dbReference type="NCBI Taxonomy" id="1051616"/>
    <lineage>
        <taxon>Eukaryota</taxon>
        <taxon>Fungi</taxon>
        <taxon>Dikarya</taxon>
        <taxon>Ascomycota</taxon>
        <taxon>Pezizomycotina</taxon>
        <taxon>Sordariomycetes</taxon>
        <taxon>Hypocreomycetidae</taxon>
        <taxon>Glomerellales</taxon>
        <taxon>Plectosphaerellaceae</taxon>
        <taxon>Verticillium</taxon>
    </lineage>
</organism>
<feature type="compositionally biased region" description="Low complexity" evidence="1">
    <location>
        <begin position="55"/>
        <end position="86"/>
    </location>
</feature>
<dbReference type="STRING" id="1051616.A0A3M9YLW3"/>
<evidence type="ECO:0000313" key="2">
    <source>
        <dbReference type="EMBL" id="RNJ61041.1"/>
    </source>
</evidence>
<comment type="caution">
    <text evidence="2">The sequence shown here is derived from an EMBL/GenBank/DDBJ whole genome shotgun (WGS) entry which is preliminary data.</text>
</comment>
<dbReference type="Gene3D" id="3.30.450.30">
    <property type="entry name" value="Dynein light chain 2a, cytoplasmic"/>
    <property type="match status" value="1"/>
</dbReference>
<name>A0A3M9YLW3_9PEZI</name>
<evidence type="ECO:0000313" key="3">
    <source>
        <dbReference type="Proteomes" id="UP000267145"/>
    </source>
</evidence>
<proteinExistence type="predicted"/>
<protein>
    <submittedName>
        <fullName evidence="2">Uncharacterized protein</fullName>
    </submittedName>
</protein>
<dbReference type="RefSeq" id="XP_028499199.1">
    <property type="nucleotide sequence ID" value="XM_028637643.1"/>
</dbReference>
<reference evidence="2 3" key="1">
    <citation type="submission" date="2018-10" db="EMBL/GenBank/DDBJ databases">
        <title>Genome sequence of Verticillium nonalfalfae VnAa140.</title>
        <authorList>
            <person name="Stajich J.E."/>
            <person name="Kasson M.T."/>
        </authorList>
    </citation>
    <scope>NUCLEOTIDE SEQUENCE [LARGE SCALE GENOMIC DNA]</scope>
    <source>
        <strain evidence="2 3">VnAa140</strain>
    </source>
</reference>
<gene>
    <name evidence="2" type="ORF">D7B24_003453</name>
</gene>
<dbReference type="EMBL" id="RBVV01000002">
    <property type="protein sequence ID" value="RNJ61041.1"/>
    <property type="molecule type" value="Genomic_DNA"/>
</dbReference>
<keyword evidence="3" id="KW-1185">Reference proteome</keyword>
<feature type="region of interest" description="Disordered" evidence="1">
    <location>
        <begin position="179"/>
        <end position="204"/>
    </location>
</feature>
<dbReference type="GeneID" id="39607142"/>
<feature type="region of interest" description="Disordered" evidence="1">
    <location>
        <begin position="40"/>
        <end position="86"/>
    </location>
</feature>
<dbReference type="Proteomes" id="UP000267145">
    <property type="component" value="Unassembled WGS sequence"/>
</dbReference>